<keyword evidence="3 4" id="KW-0378">Hydrolase</keyword>
<dbReference type="GO" id="GO:0006412">
    <property type="term" value="P:translation"/>
    <property type="evidence" value="ECO:0007669"/>
    <property type="project" value="UniProtKB-UniRule"/>
</dbReference>
<dbReference type="PANTHER" id="PTHR10458:SF22">
    <property type="entry name" value="PEPTIDE DEFORMYLASE"/>
    <property type="match status" value="1"/>
</dbReference>
<proteinExistence type="inferred from homology"/>
<dbReference type="CDD" id="cd00487">
    <property type="entry name" value="Pep_deformylase"/>
    <property type="match status" value="1"/>
</dbReference>
<keyword evidence="3" id="KW-0479">Metal-binding</keyword>
<comment type="similarity">
    <text evidence="1 3">Belongs to the polypeptide deformylase family.</text>
</comment>
<name>A0A9D1PH76_9FIRM</name>
<feature type="binding site" evidence="3">
    <location>
        <position position="138"/>
    </location>
    <ligand>
        <name>Fe cation</name>
        <dbReference type="ChEBI" id="CHEBI:24875"/>
    </ligand>
</feature>
<dbReference type="InterPro" id="IPR036821">
    <property type="entry name" value="Peptide_deformylase_sf"/>
</dbReference>
<dbReference type="NCBIfam" id="TIGR00079">
    <property type="entry name" value="pept_deformyl"/>
    <property type="match status" value="1"/>
</dbReference>
<comment type="catalytic activity">
    <reaction evidence="3">
        <text>N-terminal N-formyl-L-methionyl-[peptide] + H2O = N-terminal L-methionyl-[peptide] + formate</text>
        <dbReference type="Rhea" id="RHEA:24420"/>
        <dbReference type="Rhea" id="RHEA-COMP:10639"/>
        <dbReference type="Rhea" id="RHEA-COMP:10640"/>
        <dbReference type="ChEBI" id="CHEBI:15377"/>
        <dbReference type="ChEBI" id="CHEBI:15740"/>
        <dbReference type="ChEBI" id="CHEBI:49298"/>
        <dbReference type="ChEBI" id="CHEBI:64731"/>
        <dbReference type="EC" id="3.5.1.88"/>
    </reaction>
</comment>
<sequence>MAIRNILTKGDEMLNKKCRPVTQFDERLHLLLDDMRDTLLNSNGVGLAAPQIGILRRVVLVLDIKKDPEEVVELINPEVIAVNELEPTIEGCLSVPNVYGYVMRPTWAKIRAQDRYGNWFEREGEEIVAQCFCHETEHLDGHLFTEKVTEYVDVEQLEEE</sequence>
<dbReference type="PIRSF" id="PIRSF004749">
    <property type="entry name" value="Pep_def"/>
    <property type="match status" value="1"/>
</dbReference>
<feature type="binding site" evidence="3">
    <location>
        <position position="134"/>
    </location>
    <ligand>
        <name>Fe cation</name>
        <dbReference type="ChEBI" id="CHEBI:24875"/>
    </ligand>
</feature>
<dbReference type="Proteomes" id="UP000886808">
    <property type="component" value="Unassembled WGS sequence"/>
</dbReference>
<protein>
    <recommendedName>
        <fullName evidence="3">Peptide deformylase</fullName>
        <shortName evidence="3">PDF</shortName>
        <ecNumber evidence="3">3.5.1.88</ecNumber>
    </recommendedName>
    <alternativeName>
        <fullName evidence="3">Polypeptide deformylase</fullName>
    </alternativeName>
</protein>
<comment type="cofactor">
    <cofactor evidence="3">
        <name>Fe(2+)</name>
        <dbReference type="ChEBI" id="CHEBI:29033"/>
    </cofactor>
    <text evidence="3">Binds 1 Fe(2+) ion.</text>
</comment>
<comment type="caution">
    <text evidence="4">The sequence shown here is derived from an EMBL/GenBank/DDBJ whole genome shotgun (WGS) entry which is preliminary data.</text>
</comment>
<dbReference type="EC" id="3.5.1.88" evidence="3"/>
<reference evidence="4" key="2">
    <citation type="submission" date="2021-04" db="EMBL/GenBank/DDBJ databases">
        <authorList>
            <person name="Gilroy R."/>
        </authorList>
    </citation>
    <scope>NUCLEOTIDE SEQUENCE</scope>
    <source>
        <strain evidence="4">CHK193-4272</strain>
    </source>
</reference>
<dbReference type="InterPro" id="IPR023635">
    <property type="entry name" value="Peptide_deformylase"/>
</dbReference>
<feature type="active site" evidence="3">
    <location>
        <position position="135"/>
    </location>
</feature>
<organism evidence="4 5">
    <name type="scientific">Candidatus Butyricicoccus avistercoris</name>
    <dbReference type="NCBI Taxonomy" id="2838518"/>
    <lineage>
        <taxon>Bacteria</taxon>
        <taxon>Bacillati</taxon>
        <taxon>Bacillota</taxon>
        <taxon>Clostridia</taxon>
        <taxon>Eubacteriales</taxon>
        <taxon>Butyricicoccaceae</taxon>
        <taxon>Butyricicoccus</taxon>
    </lineage>
</organism>
<reference evidence="4" key="1">
    <citation type="journal article" date="2021" name="PeerJ">
        <title>Extensive microbial diversity within the chicken gut microbiome revealed by metagenomics and culture.</title>
        <authorList>
            <person name="Gilroy R."/>
            <person name="Ravi A."/>
            <person name="Getino M."/>
            <person name="Pursley I."/>
            <person name="Horton D.L."/>
            <person name="Alikhan N.F."/>
            <person name="Baker D."/>
            <person name="Gharbi K."/>
            <person name="Hall N."/>
            <person name="Watson M."/>
            <person name="Adriaenssens E.M."/>
            <person name="Foster-Nyarko E."/>
            <person name="Jarju S."/>
            <person name="Secka A."/>
            <person name="Antonio M."/>
            <person name="Oren A."/>
            <person name="Chaudhuri R.R."/>
            <person name="La Ragione R."/>
            <person name="Hildebrand F."/>
            <person name="Pallen M.J."/>
        </authorList>
    </citation>
    <scope>NUCLEOTIDE SEQUENCE</scope>
    <source>
        <strain evidence="4">CHK193-4272</strain>
    </source>
</reference>
<keyword evidence="3" id="KW-0648">Protein biosynthesis</keyword>
<dbReference type="Pfam" id="PF01327">
    <property type="entry name" value="Pep_deformylase"/>
    <property type="match status" value="1"/>
</dbReference>
<dbReference type="GO" id="GO:0046872">
    <property type="term" value="F:metal ion binding"/>
    <property type="evidence" value="ECO:0007669"/>
    <property type="project" value="UniProtKB-KW"/>
</dbReference>
<dbReference type="HAMAP" id="MF_00163">
    <property type="entry name" value="Pep_deformylase"/>
    <property type="match status" value="1"/>
</dbReference>
<evidence type="ECO:0000256" key="1">
    <source>
        <dbReference type="ARBA" id="ARBA00010759"/>
    </source>
</evidence>
<dbReference type="PANTHER" id="PTHR10458">
    <property type="entry name" value="PEPTIDE DEFORMYLASE"/>
    <property type="match status" value="1"/>
</dbReference>
<dbReference type="AlphaFoldDB" id="A0A9D1PH76"/>
<dbReference type="SUPFAM" id="SSF56420">
    <property type="entry name" value="Peptide deformylase"/>
    <property type="match status" value="1"/>
</dbReference>
<evidence type="ECO:0000256" key="2">
    <source>
        <dbReference type="ARBA" id="ARBA00023004"/>
    </source>
</evidence>
<feature type="binding site" evidence="3">
    <location>
        <position position="92"/>
    </location>
    <ligand>
        <name>Fe cation</name>
        <dbReference type="ChEBI" id="CHEBI:24875"/>
    </ligand>
</feature>
<gene>
    <name evidence="3 4" type="primary">def</name>
    <name evidence="4" type="ORF">H9746_02005</name>
</gene>
<dbReference type="EMBL" id="DXIE01000015">
    <property type="protein sequence ID" value="HIV61610.1"/>
    <property type="molecule type" value="Genomic_DNA"/>
</dbReference>
<evidence type="ECO:0000313" key="4">
    <source>
        <dbReference type="EMBL" id="HIV61610.1"/>
    </source>
</evidence>
<dbReference type="GO" id="GO:0042586">
    <property type="term" value="F:peptide deformylase activity"/>
    <property type="evidence" value="ECO:0007669"/>
    <property type="project" value="UniProtKB-UniRule"/>
</dbReference>
<dbReference type="Gene3D" id="3.90.45.10">
    <property type="entry name" value="Peptide deformylase"/>
    <property type="match status" value="1"/>
</dbReference>
<evidence type="ECO:0000313" key="5">
    <source>
        <dbReference type="Proteomes" id="UP000886808"/>
    </source>
</evidence>
<accession>A0A9D1PH76</accession>
<dbReference type="PRINTS" id="PR01576">
    <property type="entry name" value="PDEFORMYLASE"/>
</dbReference>
<keyword evidence="2 3" id="KW-0408">Iron</keyword>
<dbReference type="NCBIfam" id="NF001159">
    <property type="entry name" value="PRK00150.1-3"/>
    <property type="match status" value="1"/>
</dbReference>
<evidence type="ECO:0000256" key="3">
    <source>
        <dbReference type="HAMAP-Rule" id="MF_00163"/>
    </source>
</evidence>
<comment type="function">
    <text evidence="3">Removes the formyl group from the N-terminal Met of newly synthesized proteins. Requires at least a dipeptide for an efficient rate of reaction. N-terminal L-methionine is a prerequisite for activity but the enzyme has broad specificity at other positions.</text>
</comment>